<comment type="subunit">
    <text evidence="3 12 14">Homotetramer.</text>
</comment>
<evidence type="ECO:0000256" key="10">
    <source>
        <dbReference type="ARBA" id="ARBA00023277"/>
    </source>
</evidence>
<feature type="active site" evidence="12">
    <location>
        <position position="55"/>
    </location>
</feature>
<evidence type="ECO:0000259" key="15">
    <source>
        <dbReference type="Pfam" id="PF01261"/>
    </source>
</evidence>
<evidence type="ECO:0000256" key="5">
    <source>
        <dbReference type="ARBA" id="ARBA00018232"/>
    </source>
</evidence>
<dbReference type="EC" id="5.3.1.5" evidence="4 12"/>
<evidence type="ECO:0000256" key="1">
    <source>
        <dbReference type="ARBA" id="ARBA00004496"/>
    </source>
</evidence>
<dbReference type="GO" id="GO:0009045">
    <property type="term" value="F:xylose isomerase activity"/>
    <property type="evidence" value="ECO:0007669"/>
    <property type="project" value="UniProtKB-EC"/>
</dbReference>
<evidence type="ECO:0000256" key="12">
    <source>
        <dbReference type="HAMAP-Rule" id="MF_00455"/>
    </source>
</evidence>
<dbReference type="InterPro" id="IPR001998">
    <property type="entry name" value="Xylose_isomerase"/>
</dbReference>
<keyword evidence="8 12" id="KW-0479">Metal-binding</keyword>
<evidence type="ECO:0000256" key="7">
    <source>
        <dbReference type="ARBA" id="ARBA00022629"/>
    </source>
</evidence>
<sequence length="403" mass="44244">MTDYTPTPADKFTFGLWTVGQTGRDPFGEATRPGFSAPHIVRKLAELGAYGVDFHDNDLIPLGASAAQRDQIVRDFRAALDDTGLVVPMATTNLFTDPAFKDGAFTSADARVRAYALQKTMYAMDLGAEFGAQTYVFWGGREGTEVDGGGKLLDALAWFRDSLNFLAQYSQDQGYNYRFALEPKPNEPRGDIFLPTVGSALGFIATLEQPELFGVNPEFAHETMAGLSFPHAIAQAIDAGKLFHIDLNDQKMGRFDQDLRFGAENLKAAFFTVKLLEDSGYAGPRHFDAHALRTEDAEGVWAFARGCMRTYLILKDKVAQWSEDAEIRAALEAYRVQDAELEALSRTYSSTNAQALKNRAFDRVALGQRGLGLEHLDQLTAELLLGVRGKASTAAPRQMVTTA</sequence>
<evidence type="ECO:0000256" key="9">
    <source>
        <dbReference type="ARBA" id="ARBA00023235"/>
    </source>
</evidence>
<evidence type="ECO:0000256" key="13">
    <source>
        <dbReference type="RuleBase" id="RU000609"/>
    </source>
</evidence>
<keyword evidence="17" id="KW-1185">Reference proteome</keyword>
<dbReference type="Pfam" id="PF01261">
    <property type="entry name" value="AP_endonuc_2"/>
    <property type="match status" value="1"/>
</dbReference>
<name>A0ABV9I6B8_9DEIO</name>
<dbReference type="InterPro" id="IPR013453">
    <property type="entry name" value="XylA_actinobac"/>
</dbReference>
<evidence type="ECO:0000313" key="17">
    <source>
        <dbReference type="Proteomes" id="UP001595952"/>
    </source>
</evidence>
<dbReference type="SUPFAM" id="SSF51658">
    <property type="entry name" value="Xylose isomerase-like"/>
    <property type="match status" value="1"/>
</dbReference>
<keyword evidence="6 12" id="KW-0963">Cytoplasm</keyword>
<keyword evidence="9 12" id="KW-0413">Isomerase</keyword>
<evidence type="ECO:0000256" key="3">
    <source>
        <dbReference type="ARBA" id="ARBA00011881"/>
    </source>
</evidence>
<dbReference type="InterPro" id="IPR013022">
    <property type="entry name" value="Xyl_isomerase-like_TIM-brl"/>
</dbReference>
<protein>
    <recommendedName>
        <fullName evidence="5 12">Xylose isomerase</fullName>
        <ecNumber evidence="4 12">5.3.1.5</ecNumber>
    </recommendedName>
</protein>
<evidence type="ECO:0000256" key="11">
    <source>
        <dbReference type="ARBA" id="ARBA00033659"/>
    </source>
</evidence>
<dbReference type="PANTHER" id="PTHR48408:SF1">
    <property type="entry name" value="XYLOSE ISOMERASE"/>
    <property type="match status" value="1"/>
</dbReference>
<feature type="binding site" evidence="12">
    <location>
        <position position="258"/>
    </location>
    <ligand>
        <name>Mg(2+)</name>
        <dbReference type="ChEBI" id="CHEBI:18420"/>
        <label>2</label>
    </ligand>
</feature>
<dbReference type="Proteomes" id="UP001595952">
    <property type="component" value="Unassembled WGS sequence"/>
</dbReference>
<feature type="binding site" evidence="12">
    <location>
        <position position="218"/>
    </location>
    <ligand>
        <name>Mg(2+)</name>
        <dbReference type="ChEBI" id="CHEBI:18420"/>
        <label>2</label>
    </ligand>
</feature>
<keyword evidence="12" id="KW-0460">Magnesium</keyword>
<evidence type="ECO:0000256" key="8">
    <source>
        <dbReference type="ARBA" id="ARBA00022723"/>
    </source>
</evidence>
<dbReference type="InterPro" id="IPR036237">
    <property type="entry name" value="Xyl_isomerase-like_sf"/>
</dbReference>
<comment type="similarity">
    <text evidence="2 12 13">Belongs to the xylose isomerase family.</text>
</comment>
<keyword evidence="7 12" id="KW-0859">Xylose metabolism</keyword>
<comment type="caution">
    <text evidence="16">The sequence shown here is derived from an EMBL/GenBank/DDBJ whole genome shotgun (WGS) entry which is preliminary data.</text>
</comment>
<keyword evidence="10 12" id="KW-0119">Carbohydrate metabolism</keyword>
<dbReference type="NCBIfam" id="TIGR02631">
    <property type="entry name" value="xylA_Arthro"/>
    <property type="match status" value="1"/>
</dbReference>
<dbReference type="PRINTS" id="PR00688">
    <property type="entry name" value="XYLOSISMRASE"/>
</dbReference>
<dbReference type="HAMAP" id="MF_00455">
    <property type="entry name" value="Xylose_isom_A"/>
    <property type="match status" value="1"/>
</dbReference>
<dbReference type="PROSITE" id="PS51415">
    <property type="entry name" value="XYLOSE_ISOMERASE"/>
    <property type="match status" value="1"/>
</dbReference>
<dbReference type="EMBL" id="JBHSEI010000002">
    <property type="protein sequence ID" value="MFC4637755.1"/>
    <property type="molecule type" value="Genomic_DNA"/>
</dbReference>
<feature type="domain" description="Xylose isomerase-like TIM barrel" evidence="15">
    <location>
        <begin position="41"/>
        <end position="289"/>
    </location>
</feature>
<feature type="binding site" evidence="12">
    <location>
        <position position="182"/>
    </location>
    <ligand>
        <name>Mg(2+)</name>
        <dbReference type="ChEBI" id="CHEBI:18420"/>
        <label>1</label>
    </ligand>
</feature>
<proteinExistence type="inferred from homology"/>
<reference evidence="17" key="1">
    <citation type="journal article" date="2019" name="Int. J. Syst. Evol. Microbiol.">
        <title>The Global Catalogue of Microorganisms (GCM) 10K type strain sequencing project: providing services to taxonomists for standard genome sequencing and annotation.</title>
        <authorList>
            <consortium name="The Broad Institute Genomics Platform"/>
            <consortium name="The Broad Institute Genome Sequencing Center for Infectious Disease"/>
            <person name="Wu L."/>
            <person name="Ma J."/>
        </authorList>
    </citation>
    <scope>NUCLEOTIDE SEQUENCE [LARGE SCALE GENOMIC DNA]</scope>
    <source>
        <strain evidence="17">CCUG 55995</strain>
    </source>
</reference>
<dbReference type="RefSeq" id="WP_380060788.1">
    <property type="nucleotide sequence ID" value="NZ_JBHSEI010000002.1"/>
</dbReference>
<feature type="binding site" evidence="12">
    <location>
        <position position="221"/>
    </location>
    <ligand>
        <name>Mg(2+)</name>
        <dbReference type="ChEBI" id="CHEBI:18420"/>
        <label>2</label>
    </ligand>
</feature>
<dbReference type="PANTHER" id="PTHR48408">
    <property type="match status" value="1"/>
</dbReference>
<evidence type="ECO:0000313" key="16">
    <source>
        <dbReference type="EMBL" id="MFC4637755.1"/>
    </source>
</evidence>
<feature type="active site" evidence="12">
    <location>
        <position position="58"/>
    </location>
</feature>
<feature type="binding site" evidence="12">
    <location>
        <position position="256"/>
    </location>
    <ligand>
        <name>Mg(2+)</name>
        <dbReference type="ChEBI" id="CHEBI:18420"/>
        <label>2</label>
    </ligand>
</feature>
<evidence type="ECO:0000256" key="4">
    <source>
        <dbReference type="ARBA" id="ARBA00011958"/>
    </source>
</evidence>
<evidence type="ECO:0000256" key="2">
    <source>
        <dbReference type="ARBA" id="ARBA00005765"/>
    </source>
</evidence>
<comment type="catalytic activity">
    <reaction evidence="11 12 13">
        <text>alpha-D-xylose = alpha-D-xylulofuranose</text>
        <dbReference type="Rhea" id="RHEA:22816"/>
        <dbReference type="ChEBI" id="CHEBI:28518"/>
        <dbReference type="ChEBI" id="CHEBI:188998"/>
        <dbReference type="EC" id="5.3.1.5"/>
    </reaction>
</comment>
<evidence type="ECO:0000256" key="6">
    <source>
        <dbReference type="ARBA" id="ARBA00022490"/>
    </source>
</evidence>
<feature type="binding site" evidence="12">
    <location>
        <position position="218"/>
    </location>
    <ligand>
        <name>Mg(2+)</name>
        <dbReference type="ChEBI" id="CHEBI:18420"/>
        <label>1</label>
    </ligand>
</feature>
<feature type="binding site" evidence="12">
    <location>
        <position position="288"/>
    </location>
    <ligand>
        <name>Mg(2+)</name>
        <dbReference type="ChEBI" id="CHEBI:18420"/>
        <label>1</label>
    </ligand>
</feature>
<feature type="binding site" evidence="12">
    <location>
        <position position="246"/>
    </location>
    <ligand>
        <name>Mg(2+)</name>
        <dbReference type="ChEBI" id="CHEBI:18420"/>
        <label>1</label>
    </ligand>
</feature>
<comment type="cofactor">
    <cofactor evidence="12">
        <name>Mg(2+)</name>
        <dbReference type="ChEBI" id="CHEBI:18420"/>
    </cofactor>
    <text evidence="12">Binds 2 magnesium ions per subunit.</text>
</comment>
<dbReference type="Gene3D" id="3.20.20.150">
    <property type="entry name" value="Divalent-metal-dependent TIM barrel enzymes"/>
    <property type="match status" value="1"/>
</dbReference>
<organism evidence="16 17">
    <name type="scientific">Deinococcus hohokamensis</name>
    <dbReference type="NCBI Taxonomy" id="309883"/>
    <lineage>
        <taxon>Bacteria</taxon>
        <taxon>Thermotogati</taxon>
        <taxon>Deinococcota</taxon>
        <taxon>Deinococci</taxon>
        <taxon>Deinococcales</taxon>
        <taxon>Deinococcaceae</taxon>
        <taxon>Deinococcus</taxon>
    </lineage>
</organism>
<comment type="subcellular location">
    <subcellularLocation>
        <location evidence="1 12 14">Cytoplasm</location>
    </subcellularLocation>
</comment>
<accession>A0ABV9I6B8</accession>
<gene>
    <name evidence="12 16" type="primary">xylA</name>
    <name evidence="16" type="ORF">ACFO0D_05315</name>
</gene>
<evidence type="ECO:0000256" key="14">
    <source>
        <dbReference type="RuleBase" id="RU000610"/>
    </source>
</evidence>